<dbReference type="EMBL" id="CAKLCB010000376">
    <property type="protein sequence ID" value="CAH0521236.1"/>
    <property type="molecule type" value="Genomic_DNA"/>
</dbReference>
<feature type="coiled-coil region" evidence="1">
    <location>
        <begin position="34"/>
        <end position="98"/>
    </location>
</feature>
<dbReference type="GO" id="GO:0042175">
    <property type="term" value="C:nuclear outer membrane-endoplasmic reticulum membrane network"/>
    <property type="evidence" value="ECO:0007669"/>
    <property type="project" value="TreeGrafter"/>
</dbReference>
<proteinExistence type="predicted"/>
<dbReference type="EMBL" id="CAKKTJ010000330">
    <property type="protein sequence ID" value="CAH0481739.1"/>
    <property type="molecule type" value="Genomic_DNA"/>
</dbReference>
<accession>A0AAU9LAG1</accession>
<evidence type="ECO:0000313" key="4">
    <source>
        <dbReference type="EMBL" id="CAH0521236.1"/>
    </source>
</evidence>
<evidence type="ECO:0000256" key="2">
    <source>
        <dbReference type="SAM" id="MobiDB-lite"/>
    </source>
</evidence>
<reference evidence="3 5" key="1">
    <citation type="submission" date="2021-11" db="EMBL/GenBank/DDBJ databases">
        <authorList>
            <person name="Islam A."/>
            <person name="Islam S."/>
            <person name="Flora M.S."/>
            <person name="Rahman M."/>
            <person name="Ziaur R.M."/>
            <person name="Epstein J.H."/>
            <person name="Hassan M."/>
            <person name="Klassen M."/>
            <person name="Woodard K."/>
            <person name="Webb A."/>
            <person name="Webby R.J."/>
            <person name="El Zowalaty M.E."/>
        </authorList>
    </citation>
    <scope>NUCLEOTIDE SEQUENCE</scope>
    <source>
        <strain evidence="4">Pbs1</strain>
        <strain evidence="3">Pbs3</strain>
    </source>
</reference>
<dbReference type="PANTHER" id="PTHR31027">
    <property type="entry name" value="NUCLEAR SEGREGATION PROTEIN BFR1"/>
    <property type="match status" value="1"/>
</dbReference>
<dbReference type="GO" id="GO:0003729">
    <property type="term" value="F:mRNA binding"/>
    <property type="evidence" value="ECO:0007669"/>
    <property type="project" value="TreeGrafter"/>
</dbReference>
<evidence type="ECO:0000256" key="1">
    <source>
        <dbReference type="SAM" id="Coils"/>
    </source>
</evidence>
<dbReference type="GO" id="GO:0008298">
    <property type="term" value="P:intracellular mRNA localization"/>
    <property type="evidence" value="ECO:0007669"/>
    <property type="project" value="TreeGrafter"/>
</dbReference>
<dbReference type="GO" id="GO:1990904">
    <property type="term" value="C:ribonucleoprotein complex"/>
    <property type="evidence" value="ECO:0007669"/>
    <property type="project" value="TreeGrafter"/>
</dbReference>
<gene>
    <name evidence="4" type="ORF">PBS001_LOCUS7695</name>
    <name evidence="3" type="ORF">PBS003_LOCUS8344</name>
</gene>
<keyword evidence="1" id="KW-0175">Coiled coil</keyword>
<feature type="region of interest" description="Disordered" evidence="2">
    <location>
        <begin position="1"/>
        <end position="24"/>
    </location>
</feature>
<comment type="caution">
    <text evidence="3">The sequence shown here is derived from an EMBL/GenBank/DDBJ whole genome shotgun (WGS) entry which is preliminary data.</text>
</comment>
<evidence type="ECO:0000313" key="3">
    <source>
        <dbReference type="EMBL" id="CAH0481739.1"/>
    </source>
</evidence>
<protein>
    <submittedName>
        <fullName evidence="3">Uncharacterized protein</fullName>
    </submittedName>
</protein>
<name>A0AAU9LAG1_9STRA</name>
<sequence>MTMTDTLSSSPSSSAPNDEIDPSQVIERLPKPDKIAYETNVSILESTIKKLQARSNVIRMELEAMKMNRTLGRFGHQIQQAKAKFTSLRNEKELLILQRNQLTARLRQGRDEKDLILKQQRHVRMNFKFKSQEEFEHAIAALKHKQETCSMSLSEEKRVIKEIEQLQAQKVLVKGFSSDQTLVEQQNETLKQVRALQLEKNQEIDVVQEKLNQQKDILDEFYRLNEEENKKDQFPILAKERKDIKEQLDEKFTALKALRKEFKEANDKYYNNIRLVRRKKELERQKEEENRKAEYEAKLADYEKEMAKIHPYQHEMDLCDALVTFLETNYAKELKEGDCKVTETSSVTVELDGMKPLKREEEDFIVLGGGKKEKKGRQSKKSKKPTKLVLPLAQLEAFSTVGLLPPAAVDAVPESMAAVKAKKVWFSEQTSRLTAETPAEAVVESAVPVKVASSKKMSSNNKKFNASDKDAFPSLGGLTAELPSWGPGIAPPVADELAVVDEVADADADVVTEDE</sequence>
<keyword evidence="5" id="KW-1185">Reference proteome</keyword>
<dbReference type="Proteomes" id="UP001158986">
    <property type="component" value="Unassembled WGS sequence"/>
</dbReference>
<dbReference type="AlphaFoldDB" id="A0AAU9LAG1"/>
<dbReference type="PANTHER" id="PTHR31027:SF2">
    <property type="entry name" value="LEBERCILIN DOMAIN-CONTAINING PROTEIN"/>
    <property type="match status" value="1"/>
</dbReference>
<organism evidence="3 6">
    <name type="scientific">Peronospora belbahrii</name>
    <dbReference type="NCBI Taxonomy" id="622444"/>
    <lineage>
        <taxon>Eukaryota</taxon>
        <taxon>Sar</taxon>
        <taxon>Stramenopiles</taxon>
        <taxon>Oomycota</taxon>
        <taxon>Peronosporomycetes</taxon>
        <taxon>Peronosporales</taxon>
        <taxon>Peronosporaceae</taxon>
        <taxon>Peronospora</taxon>
    </lineage>
</organism>
<dbReference type="InterPro" id="IPR039604">
    <property type="entry name" value="Bfr1"/>
</dbReference>
<evidence type="ECO:0000313" key="6">
    <source>
        <dbReference type="Proteomes" id="UP001160483"/>
    </source>
</evidence>
<dbReference type="Proteomes" id="UP001160483">
    <property type="component" value="Unassembled WGS sequence"/>
</dbReference>
<dbReference type="GO" id="GO:0005783">
    <property type="term" value="C:endoplasmic reticulum"/>
    <property type="evidence" value="ECO:0007669"/>
    <property type="project" value="TreeGrafter"/>
</dbReference>
<feature type="coiled-coil region" evidence="1">
    <location>
        <begin position="241"/>
        <end position="305"/>
    </location>
</feature>
<evidence type="ECO:0000313" key="5">
    <source>
        <dbReference type="Proteomes" id="UP001158986"/>
    </source>
</evidence>